<proteinExistence type="predicted"/>
<dbReference type="PANTHER" id="PTHR14969:SF62">
    <property type="entry name" value="DECAPRENYLPHOSPHORYL-5-PHOSPHORIBOSE PHOSPHATASE RV3807C-RELATED"/>
    <property type="match status" value="1"/>
</dbReference>
<dbReference type="InterPro" id="IPR036938">
    <property type="entry name" value="PAP2/HPO_sf"/>
</dbReference>
<keyword evidence="5" id="KW-1133">Transmembrane helix</keyword>
<comment type="subcellular location">
    <subcellularLocation>
        <location evidence="1">Cell membrane</location>
        <topology evidence="1">Multi-pass membrane protein</topology>
    </subcellularLocation>
</comment>
<evidence type="ECO:0000313" key="8">
    <source>
        <dbReference type="EMBL" id="CAA9391044.1"/>
    </source>
</evidence>
<evidence type="ECO:0000256" key="4">
    <source>
        <dbReference type="ARBA" id="ARBA00022801"/>
    </source>
</evidence>
<dbReference type="Gene3D" id="1.20.144.10">
    <property type="entry name" value="Phosphatidic acid phosphatase type 2/haloperoxidase"/>
    <property type="match status" value="1"/>
</dbReference>
<keyword evidence="3" id="KW-0812">Transmembrane</keyword>
<evidence type="ECO:0000256" key="3">
    <source>
        <dbReference type="ARBA" id="ARBA00022692"/>
    </source>
</evidence>
<protein>
    <recommendedName>
        <fullName evidence="7">Phosphatidic acid phosphatase type 2/haloperoxidase domain-containing protein</fullName>
    </recommendedName>
</protein>
<evidence type="ECO:0000256" key="5">
    <source>
        <dbReference type="ARBA" id="ARBA00022989"/>
    </source>
</evidence>
<feature type="domain" description="Phosphatidic acid phosphatase type 2/haloperoxidase" evidence="7">
    <location>
        <begin position="3"/>
        <end position="106"/>
    </location>
</feature>
<evidence type="ECO:0000259" key="7">
    <source>
        <dbReference type="SMART" id="SM00014"/>
    </source>
</evidence>
<dbReference type="InterPro" id="IPR000326">
    <property type="entry name" value="PAP2/HPO"/>
</dbReference>
<dbReference type="GO" id="GO:0016787">
    <property type="term" value="F:hydrolase activity"/>
    <property type="evidence" value="ECO:0007669"/>
    <property type="project" value="UniProtKB-KW"/>
</dbReference>
<dbReference type="GO" id="GO:0005886">
    <property type="term" value="C:plasma membrane"/>
    <property type="evidence" value="ECO:0007669"/>
    <property type="project" value="UniProtKB-SubCell"/>
</dbReference>
<accession>A0A6J4NKQ9</accession>
<dbReference type="PANTHER" id="PTHR14969">
    <property type="entry name" value="SPHINGOSINE-1-PHOSPHATE PHOSPHOHYDROLASE"/>
    <property type="match status" value="1"/>
</dbReference>
<keyword evidence="6" id="KW-0472">Membrane</keyword>
<keyword evidence="4" id="KW-0378">Hydrolase</keyword>
<evidence type="ECO:0000256" key="2">
    <source>
        <dbReference type="ARBA" id="ARBA00022475"/>
    </source>
</evidence>
<dbReference type="AlphaFoldDB" id="A0A6J4NKQ9"/>
<dbReference type="Pfam" id="PF01569">
    <property type="entry name" value="PAP2"/>
    <property type="match status" value="1"/>
</dbReference>
<sequence>WAAAGAAVLGADAATAVVERVLRRARPSGLGLVVHARTPGRLSFPSSHAASSTAAALAYGHLLGVPAAPAVVAPAMGLSRLVLGLHFPTDVAVGTAVGALAGRAAVRAAGGGRP</sequence>
<evidence type="ECO:0000256" key="1">
    <source>
        <dbReference type="ARBA" id="ARBA00004651"/>
    </source>
</evidence>
<feature type="non-terminal residue" evidence="8">
    <location>
        <position position="1"/>
    </location>
</feature>
<dbReference type="SUPFAM" id="SSF48317">
    <property type="entry name" value="Acid phosphatase/Vanadium-dependent haloperoxidase"/>
    <property type="match status" value="1"/>
</dbReference>
<organism evidence="8">
    <name type="scientific">uncultured Quadrisphaera sp</name>
    <dbReference type="NCBI Taxonomy" id="904978"/>
    <lineage>
        <taxon>Bacteria</taxon>
        <taxon>Bacillati</taxon>
        <taxon>Actinomycetota</taxon>
        <taxon>Actinomycetes</taxon>
        <taxon>Kineosporiales</taxon>
        <taxon>Kineosporiaceae</taxon>
        <taxon>Quadrisphaera</taxon>
        <taxon>environmental samples</taxon>
    </lineage>
</organism>
<reference evidence="8" key="1">
    <citation type="submission" date="2020-02" db="EMBL/GenBank/DDBJ databases">
        <authorList>
            <person name="Meier V. D."/>
        </authorList>
    </citation>
    <scope>NUCLEOTIDE SEQUENCE</scope>
    <source>
        <strain evidence="8">AVDCRST_MAG35</strain>
    </source>
</reference>
<keyword evidence="2" id="KW-1003">Cell membrane</keyword>
<evidence type="ECO:0000256" key="6">
    <source>
        <dbReference type="ARBA" id="ARBA00023136"/>
    </source>
</evidence>
<dbReference type="SMART" id="SM00014">
    <property type="entry name" value="acidPPc"/>
    <property type="match status" value="1"/>
</dbReference>
<gene>
    <name evidence="8" type="ORF">AVDCRST_MAG35-398</name>
</gene>
<dbReference type="EMBL" id="CADCUY010000082">
    <property type="protein sequence ID" value="CAA9391044.1"/>
    <property type="molecule type" value="Genomic_DNA"/>
</dbReference>
<name>A0A6J4NKQ9_9ACTN</name>